<dbReference type="Proteomes" id="UP000189229">
    <property type="component" value="Unassembled WGS sequence"/>
</dbReference>
<feature type="region of interest" description="Disordered" evidence="1">
    <location>
        <begin position="117"/>
        <end position="146"/>
    </location>
</feature>
<reference evidence="3 4" key="1">
    <citation type="submission" date="2017-02" db="EMBL/GenBank/DDBJ databases">
        <title>Complete genome sequences of Mycobacterium kansasii strains isolated from rhesus macaques.</title>
        <authorList>
            <person name="Panda A."/>
            <person name="Nagaraj S."/>
            <person name="Zhao X."/>
            <person name="Tettelin H."/>
            <person name="Detolla L.J."/>
        </authorList>
    </citation>
    <scope>NUCLEOTIDE SEQUENCE [LARGE SCALE GENOMIC DNA]</scope>
    <source>
        <strain evidence="3 4">11-3813</strain>
    </source>
</reference>
<dbReference type="AlphaFoldDB" id="A0A1V3WI47"/>
<dbReference type="EMBL" id="MVBM01000009">
    <property type="protein sequence ID" value="OOK66630.1"/>
    <property type="molecule type" value="Genomic_DNA"/>
</dbReference>
<organism evidence="3 4">
    <name type="scientific">Mycobacterium kansasii</name>
    <dbReference type="NCBI Taxonomy" id="1768"/>
    <lineage>
        <taxon>Bacteria</taxon>
        <taxon>Bacillati</taxon>
        <taxon>Actinomycetota</taxon>
        <taxon>Actinomycetes</taxon>
        <taxon>Mycobacteriales</taxon>
        <taxon>Mycobacteriaceae</taxon>
        <taxon>Mycobacterium</taxon>
    </lineage>
</organism>
<feature type="transmembrane region" description="Helical" evidence="2">
    <location>
        <begin position="47"/>
        <end position="66"/>
    </location>
</feature>
<comment type="caution">
    <text evidence="3">The sequence shown here is derived from an EMBL/GenBank/DDBJ whole genome shotgun (WGS) entry which is preliminary data.</text>
</comment>
<name>A0A1V3WI47_MYCKA</name>
<evidence type="ECO:0000313" key="3">
    <source>
        <dbReference type="EMBL" id="OOK66630.1"/>
    </source>
</evidence>
<keyword evidence="2" id="KW-0472">Membrane</keyword>
<keyword evidence="2 3" id="KW-0812">Transmembrane</keyword>
<evidence type="ECO:0000256" key="2">
    <source>
        <dbReference type="SAM" id="Phobius"/>
    </source>
</evidence>
<gene>
    <name evidence="3" type="ORF">BZL30_8095</name>
</gene>
<keyword evidence="2" id="KW-1133">Transmembrane helix</keyword>
<proteinExistence type="predicted"/>
<evidence type="ECO:0000313" key="4">
    <source>
        <dbReference type="Proteomes" id="UP000189229"/>
    </source>
</evidence>
<protein>
    <submittedName>
        <fullName evidence="3">Conserved transmembrane domain protein</fullName>
    </submittedName>
</protein>
<accession>A0A1V3WI47</accession>
<evidence type="ECO:0000256" key="1">
    <source>
        <dbReference type="SAM" id="MobiDB-lite"/>
    </source>
</evidence>
<feature type="transmembrane region" description="Helical" evidence="2">
    <location>
        <begin position="20"/>
        <end position="40"/>
    </location>
</feature>
<sequence length="146" mass="15694">MVVPTAVVLIYSATVEPIYYPRYLILTAPGAAVILAICIVSVARKPWLIAGAVAVFAAAAFPNYYFTQRGPYAKEGWDYSQVADVISAHAAPGDCLLVDNTVPWRPGRFGHCWPPGRRRSGRWSTSNAAPMGPRPARCGTATSRSG</sequence>